<evidence type="ECO:0000259" key="2">
    <source>
        <dbReference type="Pfam" id="PF01757"/>
    </source>
</evidence>
<name>A0A346AZG0_9FIRM</name>
<organism evidence="3 4">
    <name type="scientific">Megasphaera stantonii</name>
    <dbReference type="NCBI Taxonomy" id="2144175"/>
    <lineage>
        <taxon>Bacteria</taxon>
        <taxon>Bacillati</taxon>
        <taxon>Bacillota</taxon>
        <taxon>Negativicutes</taxon>
        <taxon>Veillonellales</taxon>
        <taxon>Veillonellaceae</taxon>
        <taxon>Megasphaera</taxon>
    </lineage>
</organism>
<evidence type="ECO:0000256" key="1">
    <source>
        <dbReference type="SAM" id="Phobius"/>
    </source>
</evidence>
<feature type="transmembrane region" description="Helical" evidence="1">
    <location>
        <begin position="136"/>
        <end position="155"/>
    </location>
</feature>
<feature type="transmembrane region" description="Helical" evidence="1">
    <location>
        <begin position="52"/>
        <end position="77"/>
    </location>
</feature>
<feature type="transmembrane region" description="Helical" evidence="1">
    <location>
        <begin position="12"/>
        <end position="32"/>
    </location>
</feature>
<feature type="transmembrane region" description="Helical" evidence="1">
    <location>
        <begin position="89"/>
        <end position="109"/>
    </location>
</feature>
<reference evidence="3 4" key="1">
    <citation type="submission" date="2018-05" db="EMBL/GenBank/DDBJ databases">
        <title>Complete genome sequence of Megasphaera sp. AJH120T, isolated from the ceca of a chicken.</title>
        <authorList>
            <person name="Maki J."/>
            <person name="Looft T."/>
        </authorList>
    </citation>
    <scope>NUCLEOTIDE SEQUENCE [LARGE SCALE GENOMIC DNA]</scope>
    <source>
        <strain evidence="3 4">AJH120</strain>
    </source>
</reference>
<feature type="transmembrane region" description="Helical" evidence="1">
    <location>
        <begin position="233"/>
        <end position="253"/>
    </location>
</feature>
<keyword evidence="1" id="KW-0812">Transmembrane</keyword>
<dbReference type="Pfam" id="PF01757">
    <property type="entry name" value="Acyl_transf_3"/>
    <property type="match status" value="1"/>
</dbReference>
<accession>A0A346AZG0</accession>
<dbReference type="InterPro" id="IPR002656">
    <property type="entry name" value="Acyl_transf_3_dom"/>
</dbReference>
<dbReference type="KEGG" id="meg:DKB62_06600"/>
<feature type="transmembrane region" description="Helical" evidence="1">
    <location>
        <begin position="306"/>
        <end position="325"/>
    </location>
</feature>
<feature type="transmembrane region" description="Helical" evidence="1">
    <location>
        <begin position="273"/>
        <end position="294"/>
    </location>
</feature>
<feature type="transmembrane region" description="Helical" evidence="1">
    <location>
        <begin position="199"/>
        <end position="221"/>
    </location>
</feature>
<dbReference type="PANTHER" id="PTHR36927">
    <property type="entry name" value="BLR4337 PROTEIN"/>
    <property type="match status" value="1"/>
</dbReference>
<dbReference type="OrthoDB" id="5446016at2"/>
<feature type="transmembrane region" description="Helical" evidence="1">
    <location>
        <begin position="337"/>
        <end position="356"/>
    </location>
</feature>
<dbReference type="InterPro" id="IPR050623">
    <property type="entry name" value="Glucan_succinyl_AcylTrfase"/>
</dbReference>
<protein>
    <recommendedName>
        <fullName evidence="2">Acyltransferase 3 domain-containing protein</fullName>
    </recommendedName>
</protein>
<dbReference type="EMBL" id="CP029462">
    <property type="protein sequence ID" value="AXL21253.1"/>
    <property type="molecule type" value="Genomic_DNA"/>
</dbReference>
<feature type="transmembrane region" description="Helical" evidence="1">
    <location>
        <begin position="167"/>
        <end position="187"/>
    </location>
</feature>
<gene>
    <name evidence="3" type="ORF">DKB62_06600</name>
</gene>
<keyword evidence="1" id="KW-0472">Membrane</keyword>
<keyword evidence="1" id="KW-1133">Transmembrane helix</keyword>
<evidence type="ECO:0000313" key="4">
    <source>
        <dbReference type="Proteomes" id="UP000254337"/>
    </source>
</evidence>
<dbReference type="PANTHER" id="PTHR36927:SF1">
    <property type="entry name" value="MDO-LIKE PROTEIN"/>
    <property type="match status" value="1"/>
</dbReference>
<proteinExistence type="predicted"/>
<feature type="domain" description="Acyltransferase 3" evidence="2">
    <location>
        <begin position="7"/>
        <end position="352"/>
    </location>
</feature>
<dbReference type="AlphaFoldDB" id="A0A346AZG0"/>
<sequence length="368" mass="42283">MSGRRIIFLDNLKTLVIALVVVFHGAMSYMAYAPEWWYVLDDERSLAATVFVVWADVFIMPVMFFISGYFGAASLAGTGSFWKSKWKRVGLPWLFGSVFIAPYIAYLYMLSRAVPMTFYQFYAEWFWGVFYQQAQYWYLGFLMALYGLLYLSRRLYPAWLRPIQGRFSLTVFFGCAALCALSMGAMLQCYDDAVWIHPLYVLCFQPTRAPLYLVVFGLGAYAWRSRWFSQGLFASPAAWGAAFAVLSVAYTAFRFDYGYEWHGLACYSEIFAVLHSLFCLTAVIALTALFQRFADSYGPWGRQLSSLSYGVYYIHQVVVMHVVWLLRPWDGGVYTKYAVMCVLSLCICTLFSRYVLSRIPSFSSSKSR</sequence>
<evidence type="ECO:0000313" key="3">
    <source>
        <dbReference type="EMBL" id="AXL21253.1"/>
    </source>
</evidence>
<dbReference type="Proteomes" id="UP000254337">
    <property type="component" value="Chromosome"/>
</dbReference>
<dbReference type="RefSeq" id="WP_095628971.1">
    <property type="nucleotide sequence ID" value="NZ_CP029462.1"/>
</dbReference>
<keyword evidence="4" id="KW-1185">Reference proteome</keyword>
<dbReference type="GO" id="GO:0016747">
    <property type="term" value="F:acyltransferase activity, transferring groups other than amino-acyl groups"/>
    <property type="evidence" value="ECO:0007669"/>
    <property type="project" value="InterPro"/>
</dbReference>